<reference evidence="1 2" key="1">
    <citation type="journal article" date="2019" name="Sci. Rep.">
        <title>Orb-weaving spider Araneus ventricosus genome elucidates the spidroin gene catalogue.</title>
        <authorList>
            <person name="Kono N."/>
            <person name="Nakamura H."/>
            <person name="Ohtoshi R."/>
            <person name="Moran D.A.P."/>
            <person name="Shinohara A."/>
            <person name="Yoshida Y."/>
            <person name="Fujiwara M."/>
            <person name="Mori M."/>
            <person name="Tomita M."/>
            <person name="Arakawa K."/>
        </authorList>
    </citation>
    <scope>NUCLEOTIDE SEQUENCE [LARGE SCALE GENOMIC DNA]</scope>
</reference>
<evidence type="ECO:0000313" key="1">
    <source>
        <dbReference type="EMBL" id="GBN45502.1"/>
    </source>
</evidence>
<name>A0A4Y2P361_ARAVE</name>
<protein>
    <submittedName>
        <fullName evidence="1">Uncharacterized protein</fullName>
    </submittedName>
</protein>
<comment type="caution">
    <text evidence="1">The sequence shown here is derived from an EMBL/GenBank/DDBJ whole genome shotgun (WGS) entry which is preliminary data.</text>
</comment>
<keyword evidence="2" id="KW-1185">Reference proteome</keyword>
<proteinExistence type="predicted"/>
<organism evidence="1 2">
    <name type="scientific">Araneus ventricosus</name>
    <name type="common">Orbweaver spider</name>
    <name type="synonym">Epeira ventricosa</name>
    <dbReference type="NCBI Taxonomy" id="182803"/>
    <lineage>
        <taxon>Eukaryota</taxon>
        <taxon>Metazoa</taxon>
        <taxon>Ecdysozoa</taxon>
        <taxon>Arthropoda</taxon>
        <taxon>Chelicerata</taxon>
        <taxon>Arachnida</taxon>
        <taxon>Araneae</taxon>
        <taxon>Araneomorphae</taxon>
        <taxon>Entelegynae</taxon>
        <taxon>Araneoidea</taxon>
        <taxon>Araneidae</taxon>
        <taxon>Araneus</taxon>
    </lineage>
</organism>
<dbReference type="EMBL" id="BGPR01010312">
    <property type="protein sequence ID" value="GBN45502.1"/>
    <property type="molecule type" value="Genomic_DNA"/>
</dbReference>
<dbReference type="Proteomes" id="UP000499080">
    <property type="component" value="Unassembled WGS sequence"/>
</dbReference>
<dbReference type="AlphaFoldDB" id="A0A4Y2P361"/>
<evidence type="ECO:0000313" key="2">
    <source>
        <dbReference type="Proteomes" id="UP000499080"/>
    </source>
</evidence>
<accession>A0A4Y2P361</accession>
<sequence>MKRVAAICLPHSKYLWMSGEDDRFRQHVVGVRIWGSFGYSVFAKVCNVCDSTSLLQVRSQIAILLCSNLALQASSKFDMIRMQA</sequence>
<gene>
    <name evidence="1" type="ORF">AVEN_44477_1</name>
</gene>